<dbReference type="SMART" id="SM00284">
    <property type="entry name" value="OLF"/>
    <property type="match status" value="1"/>
</dbReference>
<dbReference type="Pfam" id="PF02191">
    <property type="entry name" value="OLF"/>
    <property type="match status" value="1"/>
</dbReference>
<comment type="caution">
    <text evidence="3">Lacks conserved residue(s) required for the propagation of feature annotation.</text>
</comment>
<evidence type="ECO:0000313" key="6">
    <source>
        <dbReference type="Proteomes" id="UP001444071"/>
    </source>
</evidence>
<organism evidence="5 6">
    <name type="scientific">Xenotaenia resolanae</name>
    <dbReference type="NCBI Taxonomy" id="208358"/>
    <lineage>
        <taxon>Eukaryota</taxon>
        <taxon>Metazoa</taxon>
        <taxon>Chordata</taxon>
        <taxon>Craniata</taxon>
        <taxon>Vertebrata</taxon>
        <taxon>Euteleostomi</taxon>
        <taxon>Actinopterygii</taxon>
        <taxon>Neopterygii</taxon>
        <taxon>Teleostei</taxon>
        <taxon>Neoteleostei</taxon>
        <taxon>Acanthomorphata</taxon>
        <taxon>Ovalentaria</taxon>
        <taxon>Atherinomorphae</taxon>
        <taxon>Cyprinodontiformes</taxon>
        <taxon>Goodeidae</taxon>
        <taxon>Xenotaenia</taxon>
    </lineage>
</organism>
<evidence type="ECO:0000256" key="1">
    <source>
        <dbReference type="ARBA" id="ARBA00004613"/>
    </source>
</evidence>
<dbReference type="InterPro" id="IPR003112">
    <property type="entry name" value="Olfac-like_dom"/>
</dbReference>
<feature type="domain" description="Olfactomedin-like" evidence="4">
    <location>
        <begin position="1"/>
        <end position="145"/>
    </location>
</feature>
<name>A0ABV0WSA7_9TELE</name>
<gene>
    <name evidence="5" type="ORF">XENORESO_010264</name>
</gene>
<feature type="non-terminal residue" evidence="5">
    <location>
        <position position="1"/>
    </location>
</feature>
<accession>A0ABV0WSA7</accession>
<dbReference type="EMBL" id="JAHRIM010063231">
    <property type="protein sequence ID" value="MEQ2271857.1"/>
    <property type="molecule type" value="Genomic_DNA"/>
</dbReference>
<protein>
    <recommendedName>
        <fullName evidence="4">Olfactomedin-like domain-containing protein</fullName>
    </recommendedName>
</protein>
<dbReference type="Proteomes" id="UP001444071">
    <property type="component" value="Unassembled WGS sequence"/>
</dbReference>
<evidence type="ECO:0000256" key="3">
    <source>
        <dbReference type="PROSITE-ProRule" id="PRU00446"/>
    </source>
</evidence>
<dbReference type="PROSITE" id="PS51132">
    <property type="entry name" value="OLF"/>
    <property type="match status" value="1"/>
</dbReference>
<dbReference type="PANTHER" id="PTHR23192:SF68">
    <property type="entry name" value="OLFACTOMEDIN-4-LIKE"/>
    <property type="match status" value="1"/>
</dbReference>
<sequence>YNSKGNFCHLEDCYVYTDLDLATDESGVWVVYTTTQALGNLVLSKVEETEPPKLGKTWHTSVYKRSVTNTFMACGILYATRYIDANVDEVFYSFDTMTGMENFKVGIIINKVSSNIFSLNYSPLDQMLYAFCDAKMVSYKALFGYSDHYFS</sequence>
<dbReference type="PANTHER" id="PTHR23192">
    <property type="entry name" value="OLFACTOMEDIN-RELATED"/>
    <property type="match status" value="1"/>
</dbReference>
<reference evidence="5 6" key="1">
    <citation type="submission" date="2021-06" db="EMBL/GenBank/DDBJ databases">
        <authorList>
            <person name="Palmer J.M."/>
        </authorList>
    </citation>
    <scope>NUCLEOTIDE SEQUENCE [LARGE SCALE GENOMIC DNA]</scope>
    <source>
        <strain evidence="5 6">XR_2019</strain>
        <tissue evidence="5">Muscle</tissue>
    </source>
</reference>
<evidence type="ECO:0000259" key="4">
    <source>
        <dbReference type="PROSITE" id="PS51132"/>
    </source>
</evidence>
<comment type="subcellular location">
    <subcellularLocation>
        <location evidence="1">Secreted</location>
    </subcellularLocation>
</comment>
<proteinExistence type="predicted"/>
<keyword evidence="6" id="KW-1185">Reference proteome</keyword>
<keyword evidence="2" id="KW-0964">Secreted</keyword>
<evidence type="ECO:0000313" key="5">
    <source>
        <dbReference type="EMBL" id="MEQ2271857.1"/>
    </source>
</evidence>
<dbReference type="InterPro" id="IPR050605">
    <property type="entry name" value="Olfactomedin-like_domain"/>
</dbReference>
<comment type="caution">
    <text evidence="5">The sequence shown here is derived from an EMBL/GenBank/DDBJ whole genome shotgun (WGS) entry which is preliminary data.</text>
</comment>
<evidence type="ECO:0000256" key="2">
    <source>
        <dbReference type="ARBA" id="ARBA00022525"/>
    </source>
</evidence>